<dbReference type="GO" id="GO:0005524">
    <property type="term" value="F:ATP binding"/>
    <property type="evidence" value="ECO:0007669"/>
    <property type="project" value="UniProtKB-UniRule"/>
</dbReference>
<dbReference type="Proteomes" id="UP000248806">
    <property type="component" value="Unassembled WGS sequence"/>
</dbReference>
<keyword evidence="9" id="KW-1133">Transmembrane helix</keyword>
<dbReference type="CDD" id="cd14014">
    <property type="entry name" value="STKc_PknB_like"/>
    <property type="match status" value="1"/>
</dbReference>
<feature type="domain" description="Protein kinase" evidence="10">
    <location>
        <begin position="16"/>
        <end position="289"/>
    </location>
</feature>
<evidence type="ECO:0000256" key="4">
    <source>
        <dbReference type="ARBA" id="ARBA00022741"/>
    </source>
</evidence>
<dbReference type="SUPFAM" id="SSF56112">
    <property type="entry name" value="Protein kinase-like (PK-like)"/>
    <property type="match status" value="1"/>
</dbReference>
<dbReference type="Gene3D" id="1.10.510.10">
    <property type="entry name" value="Transferase(Phosphotransferase) domain 1"/>
    <property type="match status" value="1"/>
</dbReference>
<evidence type="ECO:0000256" key="2">
    <source>
        <dbReference type="ARBA" id="ARBA00022527"/>
    </source>
</evidence>
<dbReference type="RefSeq" id="WP_137686240.1">
    <property type="nucleotide sequence ID" value="NZ_BIFX01000001.1"/>
</dbReference>
<evidence type="ECO:0000256" key="6">
    <source>
        <dbReference type="ARBA" id="ARBA00022840"/>
    </source>
</evidence>
<keyword evidence="5 11" id="KW-0418">Kinase</keyword>
<feature type="binding site" evidence="7">
    <location>
        <position position="45"/>
    </location>
    <ligand>
        <name>ATP</name>
        <dbReference type="ChEBI" id="CHEBI:30616"/>
    </ligand>
</feature>
<dbReference type="Pfam" id="PF00069">
    <property type="entry name" value="Pkinase"/>
    <property type="match status" value="1"/>
</dbReference>
<keyword evidence="6 7" id="KW-0067">ATP-binding</keyword>
<keyword evidence="4 7" id="KW-0547">Nucleotide-binding</keyword>
<evidence type="ECO:0000313" key="12">
    <source>
        <dbReference type="Proteomes" id="UP000248806"/>
    </source>
</evidence>
<keyword evidence="12" id="KW-1185">Reference proteome</keyword>
<evidence type="ECO:0000256" key="1">
    <source>
        <dbReference type="ARBA" id="ARBA00012513"/>
    </source>
</evidence>
<keyword evidence="2" id="KW-0723">Serine/threonine-protein kinase</keyword>
<keyword evidence="3" id="KW-0808">Transferase</keyword>
<feature type="compositionally biased region" description="Low complexity" evidence="8">
    <location>
        <begin position="395"/>
        <end position="407"/>
    </location>
</feature>
<dbReference type="OrthoDB" id="9814968at2"/>
<dbReference type="EMBL" id="QKUF01000005">
    <property type="protein sequence ID" value="PZW32066.1"/>
    <property type="molecule type" value="Genomic_DNA"/>
</dbReference>
<reference evidence="11 12" key="1">
    <citation type="submission" date="2018-06" db="EMBL/GenBank/DDBJ databases">
        <title>Genomic Encyclopedia of Archaeal and Bacterial Type Strains, Phase II (KMG-II): from individual species to whole genera.</title>
        <authorList>
            <person name="Goeker M."/>
        </authorList>
    </citation>
    <scope>NUCLEOTIDE SEQUENCE [LARGE SCALE GENOMIC DNA]</scope>
    <source>
        <strain evidence="11 12">ATCC BAA-1881</strain>
    </source>
</reference>
<evidence type="ECO:0000259" key="10">
    <source>
        <dbReference type="PROSITE" id="PS50011"/>
    </source>
</evidence>
<dbReference type="InterPro" id="IPR011009">
    <property type="entry name" value="Kinase-like_dom_sf"/>
</dbReference>
<dbReference type="GO" id="GO:0004674">
    <property type="term" value="F:protein serine/threonine kinase activity"/>
    <property type="evidence" value="ECO:0007669"/>
    <property type="project" value="UniProtKB-KW"/>
</dbReference>
<dbReference type="EC" id="2.7.11.1" evidence="1"/>
<organism evidence="11 12">
    <name type="scientific">Thermosporothrix hazakensis</name>
    <dbReference type="NCBI Taxonomy" id="644383"/>
    <lineage>
        <taxon>Bacteria</taxon>
        <taxon>Bacillati</taxon>
        <taxon>Chloroflexota</taxon>
        <taxon>Ktedonobacteria</taxon>
        <taxon>Ktedonobacterales</taxon>
        <taxon>Thermosporotrichaceae</taxon>
        <taxon>Thermosporothrix</taxon>
    </lineage>
</organism>
<dbReference type="InterPro" id="IPR000719">
    <property type="entry name" value="Prot_kinase_dom"/>
</dbReference>
<evidence type="ECO:0000256" key="9">
    <source>
        <dbReference type="SAM" id="Phobius"/>
    </source>
</evidence>
<dbReference type="PROSITE" id="PS50011">
    <property type="entry name" value="PROTEIN_KINASE_DOM"/>
    <property type="match status" value="1"/>
</dbReference>
<dbReference type="FunFam" id="1.10.510.10:FF:000021">
    <property type="entry name" value="Serine/threonine protein kinase"/>
    <property type="match status" value="1"/>
</dbReference>
<name>A0A326U8Q1_THEHA</name>
<feature type="region of interest" description="Disordered" evidence="8">
    <location>
        <begin position="340"/>
        <end position="451"/>
    </location>
</feature>
<feature type="transmembrane region" description="Helical" evidence="9">
    <location>
        <begin position="456"/>
        <end position="479"/>
    </location>
</feature>
<keyword evidence="9" id="KW-0472">Membrane</keyword>
<dbReference type="PROSITE" id="PS00107">
    <property type="entry name" value="PROTEIN_KINASE_ATP"/>
    <property type="match status" value="1"/>
</dbReference>
<comment type="caution">
    <text evidence="11">The sequence shown here is derived from an EMBL/GenBank/DDBJ whole genome shotgun (WGS) entry which is preliminary data.</text>
</comment>
<dbReference type="InterPro" id="IPR017441">
    <property type="entry name" value="Protein_kinase_ATP_BS"/>
</dbReference>
<evidence type="ECO:0000313" key="11">
    <source>
        <dbReference type="EMBL" id="PZW32066.1"/>
    </source>
</evidence>
<dbReference type="SMART" id="SM00220">
    <property type="entry name" value="S_TKc"/>
    <property type="match status" value="1"/>
</dbReference>
<dbReference type="Gene3D" id="3.30.200.20">
    <property type="entry name" value="Phosphorylase Kinase, domain 1"/>
    <property type="match status" value="1"/>
</dbReference>
<accession>A0A326U8Q1</accession>
<proteinExistence type="predicted"/>
<keyword evidence="9" id="KW-0812">Transmembrane</keyword>
<dbReference type="InterPro" id="IPR008271">
    <property type="entry name" value="Ser/Thr_kinase_AS"/>
</dbReference>
<protein>
    <recommendedName>
        <fullName evidence="1">non-specific serine/threonine protein kinase</fullName>
        <ecNumber evidence="1">2.7.11.1</ecNumber>
    </recommendedName>
</protein>
<evidence type="ECO:0000256" key="7">
    <source>
        <dbReference type="PROSITE-ProRule" id="PRU10141"/>
    </source>
</evidence>
<evidence type="ECO:0000256" key="5">
    <source>
        <dbReference type="ARBA" id="ARBA00022777"/>
    </source>
</evidence>
<dbReference type="AlphaFoldDB" id="A0A326U8Q1"/>
<feature type="compositionally biased region" description="Pro residues" evidence="8">
    <location>
        <begin position="425"/>
        <end position="438"/>
    </location>
</feature>
<dbReference type="PANTHER" id="PTHR43289">
    <property type="entry name" value="MITOGEN-ACTIVATED PROTEIN KINASE KINASE KINASE 20-RELATED"/>
    <property type="match status" value="1"/>
</dbReference>
<gene>
    <name evidence="11" type="ORF">EI42_02092</name>
</gene>
<evidence type="ECO:0000256" key="8">
    <source>
        <dbReference type="SAM" id="MobiDB-lite"/>
    </source>
</evidence>
<evidence type="ECO:0000256" key="3">
    <source>
        <dbReference type="ARBA" id="ARBA00022679"/>
    </source>
</evidence>
<sequence length="707" mass="75839">MIIDYNELIGKTLGTCTIRRLLGRGGMGAVYLAQQARPRRTVAVKVLLPATVMEKRPRAEFLARFRREADAIAALDHINIMPVYEYGEDEDIAYLVMPYVTGGTLKDRLEQKGILPIEEVIPIIEQAADGLDSAHAQGIVHRDLKPANILFHADGRVLLADFGLAKVLRDIKESDFRTHGTPAGLTSAGTIVGTPEYLSPEQGTGKPVDHRTDIYSLGITLFQMLGGTVPFTGTSPVAIAIKHTLEQPPSLRKLNPKVTPEMEAVVFKAIAKEPEQRYNSIGELARALKIAAENAKRPPETNLSKFVDMQTITPPPEPKPYTPDTAGIDDAETRLELETTGPMATPPYPAGGQPLRTSSQPAEIGMGGSPYSARTVAHTPTRIPPQIAPQTPSRPLEQGQPQPGPQLYSSQKVPSAPSYKNGLVYPPPQTPPVPPATPVQPNTIQQQTGARRQPRLMVMLGVLLALLVIVGGLASYFYILNGNNKASSTPPGGAQTSLNATATATAQDKKPLKELHLPSPIVNAGERLYGTEQPGPDCDQRGGKWKTVAGLTVTCNDTDVTLHAGGNAGGLLLQSWPNQPQGLTNYVIQLQIKATSGSFGVIYTNEDTNKLYDAFVFNEAGAWVAEAHDENMQVKNSMTSSPIASGISNLHDEITIAIQVQGGNATMQIKDAYNGNAMNQVSSSYACGILVQPGSSVVVKNVAIYAY</sequence>
<dbReference type="PANTHER" id="PTHR43289:SF6">
    <property type="entry name" value="SERINE_THREONINE-PROTEIN KINASE NEKL-3"/>
    <property type="match status" value="1"/>
</dbReference>
<dbReference type="PROSITE" id="PS00108">
    <property type="entry name" value="PROTEIN_KINASE_ST"/>
    <property type="match status" value="1"/>
</dbReference>